<dbReference type="RefSeq" id="XP_024730988.1">
    <property type="nucleotide sequence ID" value="XM_024887329.1"/>
</dbReference>
<evidence type="ECO:0000313" key="2">
    <source>
        <dbReference type="EMBL" id="PMD54084.1"/>
    </source>
</evidence>
<dbReference type="Proteomes" id="UP000235371">
    <property type="component" value="Unassembled WGS sequence"/>
</dbReference>
<evidence type="ECO:0000313" key="3">
    <source>
        <dbReference type="Proteomes" id="UP000235371"/>
    </source>
</evidence>
<sequence>MSSFLRTCFFVGGLLAVGSRAGPVVARDVEVYPLAARSRADPMVLRNIDVLPTIGERGFESHVLGNHSLATSHVKDVLFNLGVAESVPHSPGITNTVLLELECVDCRTWGSALVTTNGVDKHEDFIHDIISFFKDPVDTVVNAFDIEVKIEFLDVGGHFEFDLVASDTVTYTYSIFTSETPAGIAISSDVSIGLVLFVDLVFSLTAEIDLEAGFEFAFPEGAYITVDPLEGKIIDHGFTGGETNSLPIICTSGSATFKAALRVRVQAGTTVAIFGTGFDFSLGVYADLIEYVATLDTTPTCELEITECLDVNVGAYAHAVVELDYMSMGVAPAVVTTLLKLPLPSLCVTRPHGSSLPALPTSAPLSVISTIVSPLPANTASPTYTTSSSTPGGIFLEGSTTATVAAAISTSANSTLATNTGSSNATSAPAPTTSLAIKTGFSNATSTITSPASLITSTVWTTNYITVTSCSSTVLHCPASAASEVILTSTSILYTTVCPYGAILPTTLPSHLAANTSQSVSAQVVLHTALVSPLPLIPVSEELVHTVYVPTFVNPTYTMPTATSFPVAYPNWTADLNLGTATVVGHVVATPSTTPSVPGGSSNGTAVGTAKITPTSKPFTGAGGKENARLALVGFVAVGLLILL</sequence>
<organism evidence="2 3">
    <name type="scientific">Hyaloscypha bicolor E</name>
    <dbReference type="NCBI Taxonomy" id="1095630"/>
    <lineage>
        <taxon>Eukaryota</taxon>
        <taxon>Fungi</taxon>
        <taxon>Dikarya</taxon>
        <taxon>Ascomycota</taxon>
        <taxon>Pezizomycotina</taxon>
        <taxon>Leotiomycetes</taxon>
        <taxon>Helotiales</taxon>
        <taxon>Hyaloscyphaceae</taxon>
        <taxon>Hyaloscypha</taxon>
        <taxon>Hyaloscypha bicolor</taxon>
    </lineage>
</organism>
<dbReference type="AlphaFoldDB" id="A0A2J6STI0"/>
<dbReference type="EMBL" id="KZ613866">
    <property type="protein sequence ID" value="PMD54084.1"/>
    <property type="molecule type" value="Genomic_DNA"/>
</dbReference>
<keyword evidence="1" id="KW-0732">Signal</keyword>
<protein>
    <submittedName>
        <fullName evidence="2">Uncharacterized protein</fullName>
    </submittedName>
</protein>
<feature type="signal peptide" evidence="1">
    <location>
        <begin position="1"/>
        <end position="26"/>
    </location>
</feature>
<dbReference type="InParanoid" id="A0A2J6STI0"/>
<name>A0A2J6STI0_9HELO</name>
<dbReference type="GeneID" id="36595405"/>
<accession>A0A2J6STI0</accession>
<proteinExistence type="predicted"/>
<feature type="chain" id="PRO_5014327159" evidence="1">
    <location>
        <begin position="27"/>
        <end position="644"/>
    </location>
</feature>
<keyword evidence="3" id="KW-1185">Reference proteome</keyword>
<dbReference type="OrthoDB" id="4733706at2759"/>
<dbReference type="STRING" id="1095630.A0A2J6STI0"/>
<evidence type="ECO:0000256" key="1">
    <source>
        <dbReference type="SAM" id="SignalP"/>
    </source>
</evidence>
<gene>
    <name evidence="2" type="ORF">K444DRAFT_667717</name>
</gene>
<reference evidence="2 3" key="1">
    <citation type="submission" date="2016-04" db="EMBL/GenBank/DDBJ databases">
        <title>A degradative enzymes factory behind the ericoid mycorrhizal symbiosis.</title>
        <authorList>
            <consortium name="DOE Joint Genome Institute"/>
            <person name="Martino E."/>
            <person name="Morin E."/>
            <person name="Grelet G."/>
            <person name="Kuo A."/>
            <person name="Kohler A."/>
            <person name="Daghino S."/>
            <person name="Barry K."/>
            <person name="Choi C."/>
            <person name="Cichocki N."/>
            <person name="Clum A."/>
            <person name="Copeland A."/>
            <person name="Hainaut M."/>
            <person name="Haridas S."/>
            <person name="Labutti K."/>
            <person name="Lindquist E."/>
            <person name="Lipzen A."/>
            <person name="Khouja H.-R."/>
            <person name="Murat C."/>
            <person name="Ohm R."/>
            <person name="Olson A."/>
            <person name="Spatafora J."/>
            <person name="Veneault-Fourrey C."/>
            <person name="Henrissat B."/>
            <person name="Grigoriev I."/>
            <person name="Martin F."/>
            <person name="Perotto S."/>
        </authorList>
    </citation>
    <scope>NUCLEOTIDE SEQUENCE [LARGE SCALE GENOMIC DNA]</scope>
    <source>
        <strain evidence="2 3">E</strain>
    </source>
</reference>